<dbReference type="InterPro" id="IPR050177">
    <property type="entry name" value="Lipid_A_modif_metabolic_enz"/>
</dbReference>
<dbReference type="Gene3D" id="3.40.50.720">
    <property type="entry name" value="NAD(P)-binding Rossmann-like Domain"/>
    <property type="match status" value="1"/>
</dbReference>
<dbReference type="PANTHER" id="PTHR43245">
    <property type="entry name" value="BIFUNCTIONAL POLYMYXIN RESISTANCE PROTEIN ARNA"/>
    <property type="match status" value="1"/>
</dbReference>
<dbReference type="AlphaFoldDB" id="A0A4S2H7T8"/>
<dbReference type="SUPFAM" id="SSF51735">
    <property type="entry name" value="NAD(P)-binding Rossmann-fold domains"/>
    <property type="match status" value="1"/>
</dbReference>
<keyword evidence="3" id="KW-1185">Reference proteome</keyword>
<dbReference type="InterPro" id="IPR036291">
    <property type="entry name" value="NAD(P)-bd_dom_sf"/>
</dbReference>
<dbReference type="Proteomes" id="UP000305451">
    <property type="component" value="Unassembled WGS sequence"/>
</dbReference>
<sequence length="327" mass="35513">MKVLVTGSSGHLGEALMRTLPLAGHEPVGLDARPGAFTRHTGSICDMDLVRSTIRGADAVIHTATLHKPHVATHSWADFVDTNITGTRILLQAAVEAGVGAFLFTSTTSAFGRALRPPAGAPAAWIDEEVSGRVKNIYGATKTAAEDLCELTHGQTAMPVLVLRTSRFFPEEDDNPQVRARYRPENAKANEFLYRRVDLADAASAHVCALERAGEIGFAKYIISATPPFDRDDVAGLRDDAPPTVWSRFPSGKAIYESRGYEMFDSIDRVYSNARARRELGWEPEYDFARILRQLDAGDPIGSALAREVGVKGYHGDAFADGLYPVA</sequence>
<accession>A0A4S2H7T8</accession>
<dbReference type="CDD" id="cd08946">
    <property type="entry name" value="SDR_e"/>
    <property type="match status" value="1"/>
</dbReference>
<feature type="domain" description="NAD-dependent epimerase/dehydratase" evidence="1">
    <location>
        <begin position="3"/>
        <end position="177"/>
    </location>
</feature>
<dbReference type="InterPro" id="IPR001509">
    <property type="entry name" value="Epimerase_deHydtase"/>
</dbReference>
<dbReference type="RefSeq" id="WP_135945799.1">
    <property type="nucleotide sequence ID" value="NZ_BMEI01000004.1"/>
</dbReference>
<evidence type="ECO:0000313" key="2">
    <source>
        <dbReference type="EMBL" id="TGY91877.1"/>
    </source>
</evidence>
<reference evidence="2 3" key="1">
    <citation type="journal article" date="2013" name="Int. J. Syst. Evol. Microbiol.">
        <title>Marinicauda pacifica gen. nov., sp. nov., a prosthecate alphaproteobacterium of the family Hyphomonadaceae isolated from deep seawater.</title>
        <authorList>
            <person name="Zhang X.Y."/>
            <person name="Li G.W."/>
            <person name="Wang C.S."/>
            <person name="Zhang Y.J."/>
            <person name="Xu X.W."/>
            <person name="Li H."/>
            <person name="Liu A."/>
            <person name="Liu C."/>
            <person name="Xie B.B."/>
            <person name="Qin Q.L."/>
            <person name="Xu Z."/>
            <person name="Chen X.L."/>
            <person name="Zhou B.C."/>
            <person name="Zhang Y.Z."/>
        </authorList>
    </citation>
    <scope>NUCLEOTIDE SEQUENCE [LARGE SCALE GENOMIC DNA]</scope>
    <source>
        <strain evidence="2 3">P-1 km-3</strain>
    </source>
</reference>
<dbReference type="PANTHER" id="PTHR43245:SF54">
    <property type="entry name" value="BLL0593 PROTEIN"/>
    <property type="match status" value="1"/>
</dbReference>
<dbReference type="Pfam" id="PF01370">
    <property type="entry name" value="Epimerase"/>
    <property type="match status" value="1"/>
</dbReference>
<evidence type="ECO:0000313" key="3">
    <source>
        <dbReference type="Proteomes" id="UP000305451"/>
    </source>
</evidence>
<dbReference type="OrthoDB" id="9801056at2"/>
<protein>
    <submittedName>
        <fullName evidence="2">NAD(P)-dependent oxidoreductase</fullName>
    </submittedName>
</protein>
<proteinExistence type="predicted"/>
<name>A0A4S2H7T8_9PROT</name>
<evidence type="ECO:0000259" key="1">
    <source>
        <dbReference type="Pfam" id="PF01370"/>
    </source>
</evidence>
<gene>
    <name evidence="2" type="ORF">E5162_13470</name>
</gene>
<dbReference type="EMBL" id="SRXV01000004">
    <property type="protein sequence ID" value="TGY91877.1"/>
    <property type="molecule type" value="Genomic_DNA"/>
</dbReference>
<comment type="caution">
    <text evidence="2">The sequence shown here is derived from an EMBL/GenBank/DDBJ whole genome shotgun (WGS) entry which is preliminary data.</text>
</comment>
<organism evidence="2 3">
    <name type="scientific">Marinicauda pacifica</name>
    <dbReference type="NCBI Taxonomy" id="1133559"/>
    <lineage>
        <taxon>Bacteria</taxon>
        <taxon>Pseudomonadati</taxon>
        <taxon>Pseudomonadota</taxon>
        <taxon>Alphaproteobacteria</taxon>
        <taxon>Maricaulales</taxon>
        <taxon>Maricaulaceae</taxon>
        <taxon>Marinicauda</taxon>
    </lineage>
</organism>